<gene>
    <name evidence="1" type="ORF">HPBE_LOCUS24747</name>
</gene>
<accession>A0A183GPX8</accession>
<accession>A0A3P8ETU8</accession>
<protein>
    <submittedName>
        <fullName evidence="3">GPI mannosyltransferase 2</fullName>
    </submittedName>
</protein>
<reference evidence="1 2" key="1">
    <citation type="submission" date="2018-11" db="EMBL/GenBank/DDBJ databases">
        <authorList>
            <consortium name="Pathogen Informatics"/>
        </authorList>
    </citation>
    <scope>NUCLEOTIDE SEQUENCE [LARGE SCALE GENOMIC DNA]</scope>
</reference>
<evidence type="ECO:0000313" key="2">
    <source>
        <dbReference type="Proteomes" id="UP000050761"/>
    </source>
</evidence>
<dbReference type="WBParaSite" id="HPBE_0002474801-mRNA-1">
    <property type="protein sequence ID" value="HPBE_0002474801-mRNA-1"/>
    <property type="gene ID" value="HPBE_0002474801"/>
</dbReference>
<name>A0A183GPX8_HELPZ</name>
<dbReference type="Pfam" id="PF10323">
    <property type="entry name" value="7TM_GPCR_Srv"/>
    <property type="match status" value="1"/>
</dbReference>
<dbReference type="EMBL" id="UZAH01036784">
    <property type="protein sequence ID" value="VDP47045.1"/>
    <property type="molecule type" value="Genomic_DNA"/>
</dbReference>
<keyword evidence="2" id="KW-1185">Reference proteome</keyword>
<evidence type="ECO:0000313" key="1">
    <source>
        <dbReference type="EMBL" id="VDP47045.1"/>
    </source>
</evidence>
<organism evidence="2 3">
    <name type="scientific">Heligmosomoides polygyrus</name>
    <name type="common">Parasitic roundworm</name>
    <dbReference type="NCBI Taxonomy" id="6339"/>
    <lineage>
        <taxon>Eukaryota</taxon>
        <taxon>Metazoa</taxon>
        <taxon>Ecdysozoa</taxon>
        <taxon>Nematoda</taxon>
        <taxon>Chromadorea</taxon>
        <taxon>Rhabditida</taxon>
        <taxon>Rhabditina</taxon>
        <taxon>Rhabditomorpha</taxon>
        <taxon>Strongyloidea</taxon>
        <taxon>Heligmosomidae</taxon>
        <taxon>Heligmosomoides</taxon>
    </lineage>
</organism>
<proteinExistence type="predicted"/>
<dbReference type="Proteomes" id="UP000050761">
    <property type="component" value="Unassembled WGS sequence"/>
</dbReference>
<reference evidence="3" key="2">
    <citation type="submission" date="2019-09" db="UniProtKB">
        <authorList>
            <consortium name="WormBaseParasite"/>
        </authorList>
    </citation>
    <scope>IDENTIFICATION</scope>
</reference>
<dbReference type="AlphaFoldDB" id="A0A183GPX8"/>
<dbReference type="InterPro" id="IPR019426">
    <property type="entry name" value="7TM_GPCR_serpentine_rcpt_Srv"/>
</dbReference>
<evidence type="ECO:0000313" key="3">
    <source>
        <dbReference type="WBParaSite" id="HPBE_0002474801-mRNA-1"/>
    </source>
</evidence>
<sequence length="74" mass="8981">MRGFEALQPFYWSLNWTFFVQWSYEQTYLFEYGRMLGVVMISIQRCATVSFPHSRFNQVRQKFTINVSEKKTPK</sequence>